<dbReference type="Proteomes" id="UP000887226">
    <property type="component" value="Unassembled WGS sequence"/>
</dbReference>
<accession>A0A9P7ZBD4</accession>
<dbReference type="AlphaFoldDB" id="A0A9P7ZBD4"/>
<dbReference type="EMBL" id="MU253745">
    <property type="protein sequence ID" value="KAG9248661.1"/>
    <property type="molecule type" value="Genomic_DNA"/>
</dbReference>
<dbReference type="PANTHER" id="PTHR45964:SF9">
    <property type="entry name" value="SULFOTRANSFERASE"/>
    <property type="match status" value="1"/>
</dbReference>
<feature type="region of interest" description="Disordered" evidence="2">
    <location>
        <begin position="742"/>
        <end position="817"/>
    </location>
</feature>
<comment type="caution">
    <text evidence="4">The sequence shown here is derived from an EMBL/GenBank/DDBJ whole genome shotgun (WGS) entry which is preliminary data.</text>
</comment>
<dbReference type="Pfam" id="PF01822">
    <property type="entry name" value="WSC"/>
    <property type="match status" value="3"/>
</dbReference>
<keyword evidence="5" id="KW-1185">Reference proteome</keyword>
<reference evidence="4" key="1">
    <citation type="journal article" date="2021" name="IMA Fungus">
        <title>Genomic characterization of three marine fungi, including Emericellopsis atlantica sp. nov. with signatures of a generalist lifestyle and marine biomass degradation.</title>
        <authorList>
            <person name="Hagestad O.C."/>
            <person name="Hou L."/>
            <person name="Andersen J.H."/>
            <person name="Hansen E.H."/>
            <person name="Altermark B."/>
            <person name="Li C."/>
            <person name="Kuhnert E."/>
            <person name="Cox R.J."/>
            <person name="Crous P.W."/>
            <person name="Spatafora J.W."/>
            <person name="Lail K."/>
            <person name="Amirebrahimi M."/>
            <person name="Lipzen A."/>
            <person name="Pangilinan J."/>
            <person name="Andreopoulos W."/>
            <person name="Hayes R.D."/>
            <person name="Ng V."/>
            <person name="Grigoriev I.V."/>
            <person name="Jackson S.A."/>
            <person name="Sutton T.D.S."/>
            <person name="Dobson A.D.W."/>
            <person name="Rama T."/>
        </authorList>
    </citation>
    <scope>NUCLEOTIDE SEQUENCE</scope>
    <source>
        <strain evidence="4">TRa3180A</strain>
    </source>
</reference>
<dbReference type="SMART" id="SM00321">
    <property type="entry name" value="WSC"/>
    <property type="match status" value="1"/>
</dbReference>
<dbReference type="InterPro" id="IPR051589">
    <property type="entry name" value="Sialate-O-sulfotransferase"/>
</dbReference>
<feature type="domain" description="WSC" evidence="3">
    <location>
        <begin position="645"/>
        <end position="738"/>
    </location>
</feature>
<evidence type="ECO:0000256" key="2">
    <source>
        <dbReference type="SAM" id="MobiDB-lite"/>
    </source>
</evidence>
<evidence type="ECO:0000259" key="3">
    <source>
        <dbReference type="PROSITE" id="PS51212"/>
    </source>
</evidence>
<dbReference type="PANTHER" id="PTHR45964">
    <property type="entry name" value="WSCD FAMILY MEMBER CG9164"/>
    <property type="match status" value="1"/>
</dbReference>
<dbReference type="InterPro" id="IPR002889">
    <property type="entry name" value="WSC_carb-bd"/>
</dbReference>
<evidence type="ECO:0000313" key="5">
    <source>
        <dbReference type="Proteomes" id="UP000887226"/>
    </source>
</evidence>
<proteinExistence type="predicted"/>
<keyword evidence="1" id="KW-0677">Repeat</keyword>
<protein>
    <recommendedName>
        <fullName evidence="3">WSC domain-containing protein</fullName>
    </recommendedName>
</protein>
<organism evidence="4 5">
    <name type="scientific">Calycina marina</name>
    <dbReference type="NCBI Taxonomy" id="1763456"/>
    <lineage>
        <taxon>Eukaryota</taxon>
        <taxon>Fungi</taxon>
        <taxon>Dikarya</taxon>
        <taxon>Ascomycota</taxon>
        <taxon>Pezizomycotina</taxon>
        <taxon>Leotiomycetes</taxon>
        <taxon>Helotiales</taxon>
        <taxon>Pezizellaceae</taxon>
        <taxon>Calycina</taxon>
    </lineage>
</organism>
<evidence type="ECO:0000256" key="1">
    <source>
        <dbReference type="ARBA" id="ARBA00022737"/>
    </source>
</evidence>
<dbReference type="PROSITE" id="PS51212">
    <property type="entry name" value="WSC"/>
    <property type="match status" value="1"/>
</dbReference>
<name>A0A9P7ZBD4_9HELO</name>
<sequence>MFAMESTPGASPVQPDIMNQSGVKAGIWTEGAGNCPGHANGDVPASGRTPLSTLDKVVASMTIGSDGKISLTDYFEPYDYISMDAGDRDLGSGAVSLLDPTVFKCTGVFRIAVTVGKNAKVYIMNANNLGGFKQGSGGVDNVLRTIIANGAVFGGVGSYPLEGGYLYFTAVGYPIRAYKIGLDASGQAGTGILWICGPITGLRAFNAVPNDGVLTPLSLPATGGLNKFQRPAFGDERLYISDGKGTIICLGSPVALPLNCTQPVDFGDVPIGSASTKNVSYTANIAVTSINGCMTEDATFQCSNSTLPKGSLAQGAKFGFSVTWNLTTILPVSLTGSTISQKSSFLNIATRCADCDAWDLGRIVVGSDATISGLSATVMLSNVGVETLVFQGLAWTEDIDAEGESDKPVISYNVTGGDIGDGFSSSSLPCPEDTLAPRQSIVICNNGGSALQIIKPKLPIQTELLAPNSATDLHEGQTIDVDDCALITSSNLTFGVRDVAVTANIITKQVGSLLPDGAAIYAYLGCYCNGSGRLFTKKLTDSTNDNDYCQKSYCNLGYSFAGTKYHTECWCGNTPPTYIMTQVLRSRNVLGAVLETQTKHAVVTGHISQSTTIVQNTRLVLTRFLILPAPQSQVMHSLAHRVVGPYSHVGCYAEPTGARALTAKSLKNDNMSVDICANFCAGYIRIGLEYRRECYCGNTLNPNSIRNTVTTKYCSLTCIANTLQICGGSSLLTLHNNLTVSSSSSSSSTSTVLSSSGQSSTPSTDPSISTSISSSSSTLSSSTISSLSTTLSDSSSSTSASSSSSSVVPTSSDYQSSTISTTSTVSAILGSASIGCSSDTIGPYNSYGMLKLFRNDSMTPELCISSAFAQLSAVPAIAYRYIGVEYGPECYAASVAPTPEPTTLVGTRACTFPCKGDTSSKWGGRVQYNMYVATSVAITGTGTTQWMSAPATSTAK</sequence>
<dbReference type="OrthoDB" id="5985073at2759"/>
<gene>
    <name evidence="4" type="ORF">BJ878DRAFT_572187</name>
</gene>
<evidence type="ECO:0000313" key="4">
    <source>
        <dbReference type="EMBL" id="KAG9248661.1"/>
    </source>
</evidence>